<dbReference type="KEGG" id="lcr:LCRIS_00331"/>
<evidence type="ECO:0000313" key="3">
    <source>
        <dbReference type="Proteomes" id="UP000002371"/>
    </source>
</evidence>
<dbReference type="RefSeq" id="WP_013085822.1">
    <property type="nucleotide sequence ID" value="NC_014106.1"/>
</dbReference>
<evidence type="ECO:0000313" key="2">
    <source>
        <dbReference type="EMBL" id="CBL49778.1"/>
    </source>
</evidence>
<evidence type="ECO:0000256" key="1">
    <source>
        <dbReference type="SAM" id="MobiDB-lite"/>
    </source>
</evidence>
<sequence length="102" mass="10983">MKNKNKVKLLTTATLLTTFLINTGIQSSNQIENNTAQAATNKKKTKPSWQKPNGKSGKGGPNTQSYDYKGTLKASLNVKSGTTKVGKKTITNNKTDQNVALV</sequence>
<reference evidence="2 3" key="1">
    <citation type="journal article" date="2010" name="J. Bacteriol.">
        <title>Genome sequence of Lactobacillus crispatus ST1.</title>
        <authorList>
            <person name="Ojala T."/>
            <person name="Kuparinen V."/>
            <person name="Koskinen J.P."/>
            <person name="Alatalo E."/>
            <person name="Holm L."/>
            <person name="Auvinen P."/>
            <person name="Edelman S."/>
            <person name="Westerlund-Wikstrom B."/>
            <person name="Korhonen T.K."/>
            <person name="Paulin L."/>
            <person name="Kankainen M."/>
        </authorList>
    </citation>
    <scope>NUCLEOTIDE SEQUENCE [LARGE SCALE GENOMIC DNA]</scope>
    <source>
        <strain evidence="2 3">ST1</strain>
    </source>
</reference>
<organism evidence="2 3">
    <name type="scientific">Lactobacillus crispatus (strain ST1)</name>
    <dbReference type="NCBI Taxonomy" id="748671"/>
    <lineage>
        <taxon>Bacteria</taxon>
        <taxon>Bacillati</taxon>
        <taxon>Bacillota</taxon>
        <taxon>Bacilli</taxon>
        <taxon>Lactobacillales</taxon>
        <taxon>Lactobacillaceae</taxon>
        <taxon>Lactobacillus</taxon>
    </lineage>
</organism>
<name>D5H193_LACCS</name>
<protein>
    <submittedName>
        <fullName evidence="2">Uncharacterized protein</fullName>
    </submittedName>
</protein>
<accession>D5H193</accession>
<reference key="2">
    <citation type="submission" date="2010-03" db="EMBL/GenBank/DDBJ databases">
        <title>Genome Sequence of Lactobacillus crispatus ST1.</title>
        <authorList>
            <person name="Ojala T."/>
            <person name="Kuparinen V."/>
            <person name="Koskinen J.P."/>
            <person name="Alatalo E."/>
            <person name="Holm L."/>
            <person name="Auvinen P."/>
            <person name="Edelman S."/>
            <person name="Westerlund-Wikstroem B."/>
            <person name="Korhonen T.K."/>
            <person name="Paulin L."/>
            <person name="Kankainen M."/>
        </authorList>
    </citation>
    <scope>NUCLEOTIDE SEQUENCE</scope>
    <source>
        <strain>ST1</strain>
    </source>
</reference>
<proteinExistence type="predicted"/>
<dbReference type="EMBL" id="FN692037">
    <property type="protein sequence ID" value="CBL49778.1"/>
    <property type="molecule type" value="Genomic_DNA"/>
</dbReference>
<dbReference type="Proteomes" id="UP000002371">
    <property type="component" value="Chromosome"/>
</dbReference>
<dbReference type="AlphaFoldDB" id="D5H193"/>
<feature type="region of interest" description="Disordered" evidence="1">
    <location>
        <begin position="35"/>
        <end position="68"/>
    </location>
</feature>
<gene>
    <name evidence="2" type="ordered locus">LCRIS_00331</name>
</gene>
<dbReference type="HOGENOM" id="CLU_2273740_0_0_9"/>